<organism evidence="1">
    <name type="scientific">Vitis vinifera</name>
    <name type="common">Grape</name>
    <dbReference type="NCBI Taxonomy" id="29760"/>
    <lineage>
        <taxon>Eukaryota</taxon>
        <taxon>Viridiplantae</taxon>
        <taxon>Streptophyta</taxon>
        <taxon>Embryophyta</taxon>
        <taxon>Tracheophyta</taxon>
        <taxon>Spermatophyta</taxon>
        <taxon>Magnoliopsida</taxon>
        <taxon>eudicotyledons</taxon>
        <taxon>Gunneridae</taxon>
        <taxon>Pentapetalae</taxon>
        <taxon>rosids</taxon>
        <taxon>Vitales</taxon>
        <taxon>Vitaceae</taxon>
        <taxon>Viteae</taxon>
        <taxon>Vitis</taxon>
    </lineage>
</organism>
<dbReference type="Pfam" id="PF13516">
    <property type="entry name" value="LRR_6"/>
    <property type="match status" value="2"/>
</dbReference>
<sequence>MQLLSFLNLSHNKLSSFTALEPLRLLKLLKVLDISYNEIGAHPVDTRRYLCSSPLSHTVGSDWNFNEFVPDDAKVTNYWEAFAIFRGFNLTQLDIVGNAITDEKFKSFLIKVLPTLKWVDGCPMSLPLILILLTDRVLEKEDYDQRVERGGWNLLLGGGGRQRAFITWGCVEWKTRILELLSVARQSNLVYVSGNFLEFTNSFWRMSNFSSPSSWE</sequence>
<proteinExistence type="predicted"/>
<gene>
    <name evidence="1" type="ORF">VITISV_043708</name>
</gene>
<dbReference type="OrthoDB" id="1658at2759"/>
<dbReference type="ExpressionAtlas" id="A5BNJ0">
    <property type="expression patterns" value="baseline and differential"/>
</dbReference>
<dbReference type="SUPFAM" id="SSF52058">
    <property type="entry name" value="L domain-like"/>
    <property type="match status" value="1"/>
</dbReference>
<dbReference type="PRINTS" id="PR00019">
    <property type="entry name" value="LEURICHRPT"/>
</dbReference>
<protein>
    <submittedName>
        <fullName evidence="1">Uncharacterized protein</fullName>
    </submittedName>
</protein>
<dbReference type="InterPro" id="IPR001611">
    <property type="entry name" value="Leu-rich_rpt"/>
</dbReference>
<dbReference type="InterPro" id="IPR032675">
    <property type="entry name" value="LRR_dom_sf"/>
</dbReference>
<dbReference type="Gene3D" id="3.80.10.10">
    <property type="entry name" value="Ribonuclease Inhibitor"/>
    <property type="match status" value="1"/>
</dbReference>
<reference evidence="1" key="1">
    <citation type="journal article" date="2007" name="PLoS ONE">
        <title>The first genome sequence of an elite grapevine cultivar (Pinot noir Vitis vinifera L.): coping with a highly heterozygous genome.</title>
        <authorList>
            <person name="Velasco R."/>
            <person name="Zharkikh A."/>
            <person name="Troggio M."/>
            <person name="Cartwright D.A."/>
            <person name="Cestaro A."/>
            <person name="Pruss D."/>
            <person name="Pindo M."/>
            <person name="FitzGerald L.M."/>
            <person name="Vezzulli S."/>
            <person name="Reid J."/>
            <person name="Malacarne G."/>
            <person name="Iliev D."/>
            <person name="Coppola G."/>
            <person name="Wardell B."/>
            <person name="Micheletti D."/>
            <person name="Macalma T."/>
            <person name="Facci M."/>
            <person name="Mitchell J.T."/>
            <person name="Perazzolli M."/>
            <person name="Eldredge G."/>
            <person name="Gatto P."/>
            <person name="Oyzerski R."/>
            <person name="Moretto M."/>
            <person name="Gutin N."/>
            <person name="Stefanini M."/>
            <person name="Chen Y."/>
            <person name="Segala C."/>
            <person name="Davenport C."/>
            <person name="Dematte L."/>
            <person name="Mraz A."/>
            <person name="Battilana J."/>
            <person name="Stormo K."/>
            <person name="Costa F."/>
            <person name="Tao Q."/>
            <person name="Si-Ammour A."/>
            <person name="Harkins T."/>
            <person name="Lackey A."/>
            <person name="Perbost C."/>
            <person name="Taillon B."/>
            <person name="Stella A."/>
            <person name="Solovyev V."/>
            <person name="Fawcett J.A."/>
            <person name="Sterck L."/>
            <person name="Vandepoele K."/>
            <person name="Grando S.M."/>
            <person name="Toppo S."/>
            <person name="Moser C."/>
            <person name="Lanchbury J."/>
            <person name="Bogden R."/>
            <person name="Skolnick M."/>
            <person name="Sgaramella V."/>
            <person name="Bhatnagar S.K."/>
            <person name="Fontana P."/>
            <person name="Gutin A."/>
            <person name="Van de Peer Y."/>
            <person name="Salamini F."/>
            <person name="Viola R."/>
        </authorList>
    </citation>
    <scope>NUCLEOTIDE SEQUENCE</scope>
</reference>
<dbReference type="EMBL" id="AM465666">
    <property type="protein sequence ID" value="CAN68130.1"/>
    <property type="molecule type" value="Genomic_DNA"/>
</dbReference>
<dbReference type="PROSITE" id="PS51450">
    <property type="entry name" value="LRR"/>
    <property type="match status" value="1"/>
</dbReference>
<dbReference type="AlphaFoldDB" id="A5BNJ0"/>
<evidence type="ECO:0000313" key="1">
    <source>
        <dbReference type="EMBL" id="CAN68130.1"/>
    </source>
</evidence>
<name>A5BNJ0_VITVI</name>
<accession>A5BNJ0</accession>